<reference evidence="5" key="1">
    <citation type="submission" date="2015-09" db="EMBL/GenBank/DDBJ databases">
        <authorList>
            <person name="Rodrigo-Torres Lidia"/>
            <person name="Arahal R.David."/>
        </authorList>
    </citation>
    <scope>NUCLEOTIDE SEQUENCE [LARGE SCALE GENOMIC DNA]</scope>
    <source>
        <strain evidence="5">CECT 7735</strain>
    </source>
</reference>
<proteinExistence type="predicted"/>
<feature type="region of interest" description="Disordered" evidence="1">
    <location>
        <begin position="119"/>
        <end position="160"/>
    </location>
</feature>
<organism evidence="4 5">
    <name type="scientific">Shimia thalassica</name>
    <dbReference type="NCBI Taxonomy" id="1715693"/>
    <lineage>
        <taxon>Bacteria</taxon>
        <taxon>Pseudomonadati</taxon>
        <taxon>Pseudomonadota</taxon>
        <taxon>Alphaproteobacteria</taxon>
        <taxon>Rhodobacterales</taxon>
        <taxon>Roseobacteraceae</taxon>
    </lineage>
</organism>
<dbReference type="InterPro" id="IPR036365">
    <property type="entry name" value="PGBD-like_sf"/>
</dbReference>
<evidence type="ECO:0000256" key="2">
    <source>
        <dbReference type="SAM" id="SignalP"/>
    </source>
</evidence>
<gene>
    <name evidence="4" type="ORF">PH7735_00622</name>
</gene>
<feature type="compositionally biased region" description="Basic and acidic residues" evidence="1">
    <location>
        <begin position="150"/>
        <end position="160"/>
    </location>
</feature>
<sequence>MIMTRLFLPVLFTLIFGLRAAFAQQDQDVVWVQIEAQPSLAQATEQIREYGTRLEDVNGFTLGGGWYGVALGPYTRADAETVLRVYRSEGLIPRDSYIALSTTYRSQFWPVGENLLDLPSPAQPATPAAQNEDVPSLQQQAEAVPAVPDETPREARASEALLSREERKELQSWLQWAGFYSASIDGAFGRGTRASMAAWQRANGFDETGVMTTLQRDTLRQQFFAVLEGMNLQQETNFAAGIEMLIPRGVVKQGATEFPFVHFEPTGDIAAKVLMISQAGDQTTLFGLYDIMQTLEIVPLTGERSRKKDSFVLTGENARIVSHTEATLKDGEIKGFTLVWPTGDEERRQRVLSEMKASFKRTTGVLDPAAGSNSAQSIDLLAGLELRKPKMARSGFFIDTKGTVVTTSEAVQSCSKITLEGGHEASVVMNDAALGLAVLRPAKNLAPMRVANLRQGDARLKSDIAVSGYSYEGVLGAPTMTFGQLADVRGLDGDVALKRLNLKALAGDAGGPVLDSQGGVIGMLLPRDATNAKSLPENVNFAAGSDAIRQALETAGVNVQGASPSATLLPEELTRIGTGMTVLVSCWN</sequence>
<dbReference type="STRING" id="1715693.PH7735_00622"/>
<dbReference type="InterPro" id="IPR036366">
    <property type="entry name" value="PGBDSf"/>
</dbReference>
<dbReference type="Pfam" id="PF01471">
    <property type="entry name" value="PG_binding_1"/>
    <property type="match status" value="1"/>
</dbReference>
<feature type="chain" id="PRO_5006064821" evidence="2">
    <location>
        <begin position="24"/>
        <end position="588"/>
    </location>
</feature>
<dbReference type="Pfam" id="PF13365">
    <property type="entry name" value="Trypsin_2"/>
    <property type="match status" value="1"/>
</dbReference>
<evidence type="ECO:0000313" key="4">
    <source>
        <dbReference type="EMBL" id="CUJ86460.1"/>
    </source>
</evidence>
<dbReference type="SUPFAM" id="SSF47090">
    <property type="entry name" value="PGBD-like"/>
    <property type="match status" value="1"/>
</dbReference>
<keyword evidence="2" id="KW-0732">Signal</keyword>
<protein>
    <submittedName>
        <fullName evidence="4">Putative peptidoglycan binding domain protein</fullName>
    </submittedName>
</protein>
<evidence type="ECO:0000313" key="5">
    <source>
        <dbReference type="Proteomes" id="UP000051870"/>
    </source>
</evidence>
<dbReference type="InterPro" id="IPR009003">
    <property type="entry name" value="Peptidase_S1_PA"/>
</dbReference>
<evidence type="ECO:0000256" key="1">
    <source>
        <dbReference type="SAM" id="MobiDB-lite"/>
    </source>
</evidence>
<feature type="signal peptide" evidence="2">
    <location>
        <begin position="1"/>
        <end position="23"/>
    </location>
</feature>
<dbReference type="Gene3D" id="2.40.10.120">
    <property type="match status" value="1"/>
</dbReference>
<dbReference type="Proteomes" id="UP000051870">
    <property type="component" value="Unassembled WGS sequence"/>
</dbReference>
<dbReference type="SUPFAM" id="SSF50494">
    <property type="entry name" value="Trypsin-like serine proteases"/>
    <property type="match status" value="1"/>
</dbReference>
<dbReference type="Gene3D" id="1.10.101.10">
    <property type="entry name" value="PGBD-like superfamily/PGBD"/>
    <property type="match status" value="1"/>
</dbReference>
<accession>A0A0P1I2Q9</accession>
<name>A0A0P1I2Q9_9RHOB</name>
<evidence type="ECO:0000259" key="3">
    <source>
        <dbReference type="Pfam" id="PF01471"/>
    </source>
</evidence>
<dbReference type="AlphaFoldDB" id="A0A0P1I2Q9"/>
<dbReference type="EMBL" id="CYTW01000001">
    <property type="protein sequence ID" value="CUJ86460.1"/>
    <property type="molecule type" value="Genomic_DNA"/>
</dbReference>
<feature type="compositionally biased region" description="Low complexity" evidence="1">
    <location>
        <begin position="119"/>
        <end position="130"/>
    </location>
</feature>
<feature type="domain" description="Peptidoglycan binding-like" evidence="3">
    <location>
        <begin position="164"/>
        <end position="216"/>
    </location>
</feature>
<dbReference type="InterPro" id="IPR002477">
    <property type="entry name" value="Peptidoglycan-bd-like"/>
</dbReference>
<keyword evidence="5" id="KW-1185">Reference proteome</keyword>